<feature type="chain" id="PRO_5047351422" evidence="1">
    <location>
        <begin position="20"/>
        <end position="265"/>
    </location>
</feature>
<sequence>MKSKLLITLVLVTSALVWSCEDTALTSDLDVLTQKLDSLELSNTETLDSLNSANGALLDSLASVSHSLDSLGEVSQHLLDSIKALDGYAGPLFLTLSGSKNIDEDEDVTYDVSRAFSLQSYAGTLSTLITRYENSESPEAAVEISYEIYVELYRGSAESNESGGFYLELDEDGNILGLGTGGNIQVSSETLGSSFNVYFEADTSLDEATGELDGNVTINTFSIDLETLELNIDFSFTSDSDGESSDTFAGRYSFHDTLVWGEIPF</sequence>
<feature type="signal peptide" evidence="1">
    <location>
        <begin position="1"/>
        <end position="19"/>
    </location>
</feature>
<evidence type="ECO:0000313" key="2">
    <source>
        <dbReference type="EMBL" id="UXX79965.1"/>
    </source>
</evidence>
<organism evidence="2 3">
    <name type="scientific">Reichenbachiella carrageenanivorans</name>
    <dbReference type="NCBI Taxonomy" id="2979869"/>
    <lineage>
        <taxon>Bacteria</taxon>
        <taxon>Pseudomonadati</taxon>
        <taxon>Bacteroidota</taxon>
        <taxon>Cytophagia</taxon>
        <taxon>Cytophagales</taxon>
        <taxon>Reichenbachiellaceae</taxon>
        <taxon>Reichenbachiella</taxon>
    </lineage>
</organism>
<dbReference type="EMBL" id="CP106735">
    <property type="protein sequence ID" value="UXX79965.1"/>
    <property type="molecule type" value="Genomic_DNA"/>
</dbReference>
<dbReference type="RefSeq" id="WP_263051695.1">
    <property type="nucleotide sequence ID" value="NZ_CP106735.1"/>
</dbReference>
<accession>A0ABY6D2W3</accession>
<reference evidence="2" key="1">
    <citation type="submission" date="2022-10" db="EMBL/GenBank/DDBJ databases">
        <title>Comparative genomics and taxonomic characterization of three novel marine species of genus Reichenbachiella exhibiting antioxidant and polysaccharide degradation activities.</title>
        <authorList>
            <person name="Muhammad N."/>
            <person name="Lee Y.-J."/>
            <person name="Ko J."/>
            <person name="Kim S.-G."/>
        </authorList>
    </citation>
    <scope>NUCLEOTIDE SEQUENCE</scope>
    <source>
        <strain evidence="2">Wsw4-B4</strain>
    </source>
</reference>
<dbReference type="Proteomes" id="UP001062165">
    <property type="component" value="Chromosome"/>
</dbReference>
<gene>
    <name evidence="2" type="ORF">N7E81_02450</name>
</gene>
<proteinExistence type="predicted"/>
<protein>
    <submittedName>
        <fullName evidence="2">Uncharacterized protein</fullName>
    </submittedName>
</protein>
<evidence type="ECO:0000313" key="3">
    <source>
        <dbReference type="Proteomes" id="UP001062165"/>
    </source>
</evidence>
<name>A0ABY6D2W3_9BACT</name>
<keyword evidence="3" id="KW-1185">Reference proteome</keyword>
<evidence type="ECO:0000256" key="1">
    <source>
        <dbReference type="SAM" id="SignalP"/>
    </source>
</evidence>
<keyword evidence="1" id="KW-0732">Signal</keyword>